<dbReference type="PROSITE" id="PS50297">
    <property type="entry name" value="ANK_REP_REGION"/>
    <property type="match status" value="3"/>
</dbReference>
<evidence type="ECO:0000313" key="5">
    <source>
        <dbReference type="EMBL" id="CAF9912793.1"/>
    </source>
</evidence>
<evidence type="ECO:0000256" key="1">
    <source>
        <dbReference type="ARBA" id="ARBA00022737"/>
    </source>
</evidence>
<sequence>MAEVLGVVSGVAGLISLTIEVFGISYRYISGVRGASEIVHRFLGELENLKGVLLKIEQLSRELNDVDLFGDGPFSLLSSDSCNNYIVLLNTIRKDMEERLPNGSFRRKVKSLTWPFSEEKTVALVESLHRHLDIYNMALVANNIAISSLTLNEVRHARKTQDAAHISSVLDWLSPLNMYQKQQDILSQRHGSTGSWLLSEPAFQQWVKSESSRRTLWCPGDPGTGKTVMTSIVVDYLTRIHGSDEVRVAYVYCDYKDQSVQTASNLIAALARQLVGHPEKLPTQLENMYTGLEQHRRRPSLSDLRQLLTALCNERERTYVIVDALDECEATHERRRFLPLLESLPHGSTRLFVTSRPYNEDICHVFLNVPHIPIAASESDIEQFVQEQMFDRSGFFERTTAILRDQITNTICSRASGMFLFAVLQIDRICVARTIKKIKLALESMPNELDELYRQTVERIRRQPGDDGALGMKVLSWVTHAKRPLGVEEIQHALAVEVDEDEDSSHQMDFDNILSPQSLTDLCAGLVVIDPCSQIIRLVHYTTQEFFDRERQGLFADTEHEISRVCLTYLLYDVASVLPTDDYISETLLSYPFFGYAALYWPSHSRNIKDYNMRWQSLLEDWESDVRPARTFADLCDDKHRVTFEKVEAYINDTDKLLFSTMVLRKLLLRPSAYGRISEVDLQSRRQALPLEAASECGLLDLTQLILTQSRVTWGPNPSNAAALNTAMIQASSAGHTSIVRLLLSKRIFARDATYDLVTIAPALHAACKNGHVAAAELLVNSGVNPSIGDQWNWKPLHYASYGGHADLVNFLLQEGAYRFAQTPLGLTACHIAAERGHLDVVVLLLQNTVSSQWPITLKKNTLLHSAAGAGHLDIIGLLLSKGFDPWTKNGSGQNARDLIPNNDSILVEAAFSGYTELSFNSQVAVNYTELSFKSQVAVNSSSTNAIPETSGSHDEKSTTDRDELDAIQADDNTTSPAVRLVLIAPTPEASVAGSSDKGSTRSPSPETPAIVVNEGEKDESITS</sequence>
<dbReference type="InterPro" id="IPR027417">
    <property type="entry name" value="P-loop_NTPase"/>
</dbReference>
<evidence type="ECO:0000313" key="6">
    <source>
        <dbReference type="Proteomes" id="UP000664521"/>
    </source>
</evidence>
<dbReference type="PROSITE" id="PS50088">
    <property type="entry name" value="ANK_REPEAT"/>
    <property type="match status" value="4"/>
</dbReference>
<dbReference type="InterPro" id="IPR007111">
    <property type="entry name" value="NACHT_NTPase"/>
</dbReference>
<gene>
    <name evidence="5" type="ORF">HETSPECPRED_001202</name>
</gene>
<dbReference type="OrthoDB" id="195446at2759"/>
<dbReference type="Pfam" id="PF22939">
    <property type="entry name" value="WHD_GPIID"/>
    <property type="match status" value="1"/>
</dbReference>
<evidence type="ECO:0000256" key="3">
    <source>
        <dbReference type="SAM" id="MobiDB-lite"/>
    </source>
</evidence>
<feature type="repeat" description="ANK" evidence="2">
    <location>
        <begin position="859"/>
        <end position="891"/>
    </location>
</feature>
<feature type="compositionally biased region" description="Polar residues" evidence="3">
    <location>
        <begin position="942"/>
        <end position="951"/>
    </location>
</feature>
<keyword evidence="1" id="KW-0677">Repeat</keyword>
<organism evidence="5 6">
    <name type="scientific">Heterodermia speciosa</name>
    <dbReference type="NCBI Taxonomy" id="116794"/>
    <lineage>
        <taxon>Eukaryota</taxon>
        <taxon>Fungi</taxon>
        <taxon>Dikarya</taxon>
        <taxon>Ascomycota</taxon>
        <taxon>Pezizomycotina</taxon>
        <taxon>Lecanoromycetes</taxon>
        <taxon>OSLEUM clade</taxon>
        <taxon>Lecanoromycetidae</taxon>
        <taxon>Caliciales</taxon>
        <taxon>Physciaceae</taxon>
        <taxon>Heterodermia</taxon>
    </lineage>
</organism>
<dbReference type="EMBL" id="CAJPDS010000012">
    <property type="protein sequence ID" value="CAF9912793.1"/>
    <property type="molecule type" value="Genomic_DNA"/>
</dbReference>
<dbReference type="PROSITE" id="PS50837">
    <property type="entry name" value="NACHT"/>
    <property type="match status" value="1"/>
</dbReference>
<dbReference type="Gene3D" id="1.25.40.20">
    <property type="entry name" value="Ankyrin repeat-containing domain"/>
    <property type="match status" value="1"/>
</dbReference>
<keyword evidence="6" id="KW-1185">Reference proteome</keyword>
<dbReference type="InterPro" id="IPR054471">
    <property type="entry name" value="GPIID_WHD"/>
</dbReference>
<keyword evidence="2" id="KW-0040">ANK repeat</keyword>
<dbReference type="Proteomes" id="UP000664521">
    <property type="component" value="Unassembled WGS sequence"/>
</dbReference>
<feature type="compositionally biased region" description="Basic and acidic residues" evidence="3">
    <location>
        <begin position="952"/>
        <end position="962"/>
    </location>
</feature>
<feature type="region of interest" description="Disordered" evidence="3">
    <location>
        <begin position="984"/>
        <end position="1024"/>
    </location>
</feature>
<feature type="repeat" description="ANK" evidence="2">
    <location>
        <begin position="825"/>
        <end position="848"/>
    </location>
</feature>
<dbReference type="AlphaFoldDB" id="A0A8H3EYX8"/>
<dbReference type="SMART" id="SM00248">
    <property type="entry name" value="ANK"/>
    <property type="match status" value="5"/>
</dbReference>
<proteinExistence type="predicted"/>
<reference evidence="5" key="1">
    <citation type="submission" date="2021-03" db="EMBL/GenBank/DDBJ databases">
        <authorList>
            <person name="Tagirdzhanova G."/>
        </authorList>
    </citation>
    <scope>NUCLEOTIDE SEQUENCE</scope>
</reference>
<dbReference type="PANTHER" id="PTHR10039:SF15">
    <property type="entry name" value="NACHT DOMAIN-CONTAINING PROTEIN"/>
    <property type="match status" value="1"/>
</dbReference>
<dbReference type="SUPFAM" id="SSF52540">
    <property type="entry name" value="P-loop containing nucleoside triphosphate hydrolases"/>
    <property type="match status" value="1"/>
</dbReference>
<name>A0A8H3EYX8_9LECA</name>
<feature type="region of interest" description="Disordered" evidence="3">
    <location>
        <begin position="942"/>
        <end position="962"/>
    </location>
</feature>
<feature type="compositionally biased region" description="Basic and acidic residues" evidence="3">
    <location>
        <begin position="1015"/>
        <end position="1024"/>
    </location>
</feature>
<accession>A0A8H3EYX8</accession>
<feature type="repeat" description="ANK" evidence="2">
    <location>
        <begin position="792"/>
        <end position="817"/>
    </location>
</feature>
<dbReference type="Pfam" id="PF12796">
    <property type="entry name" value="Ank_2"/>
    <property type="match status" value="2"/>
</dbReference>
<dbReference type="SUPFAM" id="SSF48403">
    <property type="entry name" value="Ankyrin repeat"/>
    <property type="match status" value="1"/>
</dbReference>
<comment type="caution">
    <text evidence="5">The sequence shown here is derived from an EMBL/GenBank/DDBJ whole genome shotgun (WGS) entry which is preliminary data.</text>
</comment>
<feature type="domain" description="NACHT" evidence="4">
    <location>
        <begin position="214"/>
        <end position="357"/>
    </location>
</feature>
<evidence type="ECO:0000259" key="4">
    <source>
        <dbReference type="PROSITE" id="PS50837"/>
    </source>
</evidence>
<dbReference type="Pfam" id="PF24883">
    <property type="entry name" value="NPHP3_N"/>
    <property type="match status" value="1"/>
</dbReference>
<dbReference type="PANTHER" id="PTHR10039">
    <property type="entry name" value="AMELOGENIN"/>
    <property type="match status" value="1"/>
</dbReference>
<dbReference type="InterPro" id="IPR056884">
    <property type="entry name" value="NPHP3-like_N"/>
</dbReference>
<feature type="repeat" description="ANK" evidence="2">
    <location>
        <begin position="763"/>
        <end position="791"/>
    </location>
</feature>
<dbReference type="Gene3D" id="3.40.50.300">
    <property type="entry name" value="P-loop containing nucleotide triphosphate hydrolases"/>
    <property type="match status" value="1"/>
</dbReference>
<feature type="compositionally biased region" description="Polar residues" evidence="3">
    <location>
        <begin position="993"/>
        <end position="1005"/>
    </location>
</feature>
<dbReference type="InterPro" id="IPR036770">
    <property type="entry name" value="Ankyrin_rpt-contain_sf"/>
</dbReference>
<evidence type="ECO:0000256" key="2">
    <source>
        <dbReference type="PROSITE-ProRule" id="PRU00023"/>
    </source>
</evidence>
<protein>
    <recommendedName>
        <fullName evidence="4">NACHT domain-containing protein</fullName>
    </recommendedName>
</protein>
<dbReference type="InterPro" id="IPR002110">
    <property type="entry name" value="Ankyrin_rpt"/>
</dbReference>